<feature type="chain" id="PRO_5025070204" description="YMGG-like Gly-zipper domain-containing protein" evidence="1">
    <location>
        <begin position="41"/>
        <end position="238"/>
    </location>
</feature>
<dbReference type="EMBL" id="AP021861">
    <property type="protein sequence ID" value="BBO33546.1"/>
    <property type="molecule type" value="Genomic_DNA"/>
</dbReference>
<keyword evidence="4" id="KW-1185">Reference proteome</keyword>
<evidence type="ECO:0000313" key="4">
    <source>
        <dbReference type="Proteomes" id="UP000326837"/>
    </source>
</evidence>
<feature type="domain" description="YMGG-like Gly-zipper" evidence="2">
    <location>
        <begin position="54"/>
        <end position="100"/>
    </location>
</feature>
<dbReference type="InterPro" id="IPR027367">
    <property type="entry name" value="Gly-zipper_YMGG"/>
</dbReference>
<name>A0A5K7XGY0_9BACT</name>
<dbReference type="RefSeq" id="WP_152099295.1">
    <property type="nucleotide sequence ID" value="NZ_AP021861.1"/>
</dbReference>
<dbReference type="AlphaFoldDB" id="A0A5K7XGY0"/>
<proteinExistence type="predicted"/>
<dbReference type="KEGG" id="lpav:PLANPX_3158"/>
<reference evidence="4" key="1">
    <citation type="submission" date="2019-10" db="EMBL/GenBank/DDBJ databases">
        <title>Lacipirellula parvula gen. nov., sp. nov., representing a lineage of planctomycetes widespread in freshwater anoxic habitats, and description of the family Lacipirellulaceae.</title>
        <authorList>
            <person name="Dedysh S.N."/>
            <person name="Kulichevskaya I.S."/>
            <person name="Beletsky A.V."/>
            <person name="Rakitin A.L."/>
            <person name="Mardanov A.V."/>
            <person name="Ivanova A.A."/>
            <person name="Saltykova V.X."/>
            <person name="Rijpstra W.I.C."/>
            <person name="Sinninghe Damste J.S."/>
            <person name="Ravin N.V."/>
        </authorList>
    </citation>
    <scope>NUCLEOTIDE SEQUENCE [LARGE SCALE GENOMIC DNA]</scope>
    <source>
        <strain evidence="4">PX69</strain>
    </source>
</reference>
<dbReference type="Pfam" id="PF13441">
    <property type="entry name" value="Gly-zipper_YMGG"/>
    <property type="match status" value="1"/>
</dbReference>
<evidence type="ECO:0000259" key="2">
    <source>
        <dbReference type="Pfam" id="PF13441"/>
    </source>
</evidence>
<dbReference type="Proteomes" id="UP000326837">
    <property type="component" value="Chromosome"/>
</dbReference>
<dbReference type="Gene3D" id="1.20.1250.20">
    <property type="entry name" value="MFS general substrate transporter like domains"/>
    <property type="match status" value="1"/>
</dbReference>
<sequence>MTFAPLARLASHRRAARTLLGLLHLSGGLAAIAAATPAVAQQYYYQPAPSYYRNDTVGGAVVGGGLGAVTGALIGGRDQRGEGALIGAGVGALAGGLVGNSVDQADRRATATGVAVANQANAQVAAQAVTNFDLVEMTRAGVSEDLIISTIRSRGSRLDLSPNGLIALKQSGVSDRVVMAAQSSAPNGYAPAYVATAPAAVIAPRPVVYVEPAPVIHYYSGPRWGYHYHYHHGHHGHW</sequence>
<feature type="signal peptide" evidence="1">
    <location>
        <begin position="1"/>
        <end position="40"/>
    </location>
</feature>
<gene>
    <name evidence="3" type="ORF">PLANPX_3158</name>
</gene>
<keyword evidence="1" id="KW-0732">Signal</keyword>
<accession>A0A5K7XGY0</accession>
<dbReference type="InterPro" id="IPR036259">
    <property type="entry name" value="MFS_trans_sf"/>
</dbReference>
<protein>
    <recommendedName>
        <fullName evidence="2">YMGG-like Gly-zipper domain-containing protein</fullName>
    </recommendedName>
</protein>
<evidence type="ECO:0000313" key="3">
    <source>
        <dbReference type="EMBL" id="BBO33546.1"/>
    </source>
</evidence>
<organism evidence="3 4">
    <name type="scientific">Lacipirellula parvula</name>
    <dbReference type="NCBI Taxonomy" id="2650471"/>
    <lineage>
        <taxon>Bacteria</taxon>
        <taxon>Pseudomonadati</taxon>
        <taxon>Planctomycetota</taxon>
        <taxon>Planctomycetia</taxon>
        <taxon>Pirellulales</taxon>
        <taxon>Lacipirellulaceae</taxon>
        <taxon>Lacipirellula</taxon>
    </lineage>
</organism>
<evidence type="ECO:0000256" key="1">
    <source>
        <dbReference type="SAM" id="SignalP"/>
    </source>
</evidence>